<evidence type="ECO:0000313" key="1">
    <source>
        <dbReference type="EMBL" id="GAA2271243.1"/>
    </source>
</evidence>
<evidence type="ECO:0000313" key="2">
    <source>
        <dbReference type="Proteomes" id="UP001500305"/>
    </source>
</evidence>
<keyword evidence="2" id="KW-1185">Reference proteome</keyword>
<dbReference type="RefSeq" id="WP_344640273.1">
    <property type="nucleotide sequence ID" value="NZ_BAAATR010000042.1"/>
</dbReference>
<organism evidence="1 2">
    <name type="scientific">Kitasatospora cystarginea</name>
    <dbReference type="NCBI Taxonomy" id="58350"/>
    <lineage>
        <taxon>Bacteria</taxon>
        <taxon>Bacillati</taxon>
        <taxon>Actinomycetota</taxon>
        <taxon>Actinomycetes</taxon>
        <taxon>Kitasatosporales</taxon>
        <taxon>Streptomycetaceae</taxon>
        <taxon>Kitasatospora</taxon>
    </lineage>
</organism>
<dbReference type="EMBL" id="BAAATR010000042">
    <property type="protein sequence ID" value="GAA2271243.1"/>
    <property type="molecule type" value="Genomic_DNA"/>
</dbReference>
<reference evidence="1 2" key="1">
    <citation type="journal article" date="2019" name="Int. J. Syst. Evol. Microbiol.">
        <title>The Global Catalogue of Microorganisms (GCM) 10K type strain sequencing project: providing services to taxonomists for standard genome sequencing and annotation.</title>
        <authorList>
            <consortium name="The Broad Institute Genomics Platform"/>
            <consortium name="The Broad Institute Genome Sequencing Center for Infectious Disease"/>
            <person name="Wu L."/>
            <person name="Ma J."/>
        </authorList>
    </citation>
    <scope>NUCLEOTIDE SEQUENCE [LARGE SCALE GENOMIC DNA]</scope>
    <source>
        <strain evidence="1 2">JCM 7356</strain>
    </source>
</reference>
<name>A0ABN3EUQ8_9ACTN</name>
<gene>
    <name evidence="1" type="ORF">GCM10010430_66420</name>
</gene>
<protein>
    <submittedName>
        <fullName evidence="1">Uncharacterized protein</fullName>
    </submittedName>
</protein>
<sequence length="64" mass="6605">MPDLATALMAAAEHNALAAELDDGSALEPVSHALVLHHGYAWRRTGAARSGVGVAAPLLCWTAK</sequence>
<proteinExistence type="predicted"/>
<accession>A0ABN3EUQ8</accession>
<dbReference type="Proteomes" id="UP001500305">
    <property type="component" value="Unassembled WGS sequence"/>
</dbReference>
<comment type="caution">
    <text evidence="1">The sequence shown here is derived from an EMBL/GenBank/DDBJ whole genome shotgun (WGS) entry which is preliminary data.</text>
</comment>